<evidence type="ECO:0000313" key="1">
    <source>
        <dbReference type="EMBL" id="AEA12046.1"/>
    </source>
</evidence>
<evidence type="ECO:0000313" key="2">
    <source>
        <dbReference type="Proteomes" id="UP000008138"/>
    </source>
</evidence>
<name>F2L3R2_THEU7</name>
<dbReference type="Proteomes" id="UP000008138">
    <property type="component" value="Chromosome"/>
</dbReference>
<proteinExistence type="predicted"/>
<accession>F2L3R2</accession>
<reference key="2">
    <citation type="submission" date="2011-03" db="EMBL/GenBank/DDBJ databases">
        <title>Complete genome sequence of the thermoacidophilic crenarchaeon Thermoproteus uzoniensis 768-20.</title>
        <authorList>
            <person name="Mardanov A.V."/>
            <person name="Gumerov V.M."/>
            <person name="Beletsky A.V."/>
            <person name="Prokofeva M.I."/>
            <person name="Bonch-Osmolovskaya E.A."/>
            <person name="Ravin N.V."/>
            <person name="Skryabin K.G."/>
        </authorList>
    </citation>
    <scope>NUCLEOTIDE SEQUENCE</scope>
    <source>
        <strain>768-20</strain>
    </source>
</reference>
<reference evidence="1 2" key="1">
    <citation type="journal article" date="2011" name="J. Bacteriol.">
        <title>Complete genome sequence of the thermoacidophilic crenarchaeon Thermoproteus uzoniensis 768-20.</title>
        <authorList>
            <person name="Mardanov A.V."/>
            <person name="Gumerov V.M."/>
            <person name="Beletsky A.V."/>
            <person name="Prokofeva M.I."/>
            <person name="Bonch-Osmolovskaya E.A."/>
            <person name="Ravin N.V."/>
            <person name="Skryabin K.G."/>
        </authorList>
    </citation>
    <scope>NUCLEOTIDE SEQUENCE [LARGE SCALE GENOMIC DNA]</scope>
    <source>
        <strain evidence="1 2">768-20</strain>
    </source>
</reference>
<keyword evidence="2" id="KW-1185">Reference proteome</keyword>
<gene>
    <name evidence="1" type="ordered locus">TUZN_0552</name>
</gene>
<dbReference type="InterPro" id="IPR016195">
    <property type="entry name" value="Pol/histidinol_Pase-like"/>
</dbReference>
<protein>
    <submittedName>
        <fullName evidence="1">Uncharacterized protein</fullName>
    </submittedName>
</protein>
<sequence length="176" mass="19917">MGGVAVRIRRGYVEWDLADAAAEDLLWEVGVRAALVRQGVTTERIAPAVRGVDVRVVEVPNRSKFNVYVYREDVQVLSVNPRDVLTRDQVKTALKMGKYVEVRLRPLLGDLELLMEWLDVLEPENTLFSTPVESPRDVKSPRDLESLLVELTGDSSWRMPFERGLETMATLLASHE</sequence>
<dbReference type="eggNOG" id="arCOG00307">
    <property type="taxonomic scope" value="Archaea"/>
</dbReference>
<dbReference type="EMBL" id="CP002590">
    <property type="protein sequence ID" value="AEA12046.1"/>
    <property type="molecule type" value="Genomic_DNA"/>
</dbReference>
<dbReference type="SUPFAM" id="SSF89550">
    <property type="entry name" value="PHP domain-like"/>
    <property type="match status" value="1"/>
</dbReference>
<organism evidence="1 2">
    <name type="scientific">Thermoproteus uzoniensis (strain 768-20)</name>
    <dbReference type="NCBI Taxonomy" id="999630"/>
    <lineage>
        <taxon>Archaea</taxon>
        <taxon>Thermoproteota</taxon>
        <taxon>Thermoprotei</taxon>
        <taxon>Thermoproteales</taxon>
        <taxon>Thermoproteaceae</taxon>
        <taxon>Thermoproteus</taxon>
    </lineage>
</organism>
<dbReference type="KEGG" id="tuz:TUZN_0552"/>
<dbReference type="STRING" id="999630.TUZN_0552"/>
<dbReference type="HOGENOM" id="CLU_1444723_0_0_2"/>
<dbReference type="AlphaFoldDB" id="F2L3R2"/>